<dbReference type="Proteomes" id="UP000438429">
    <property type="component" value="Unassembled WGS sequence"/>
</dbReference>
<comment type="caution">
    <text evidence="2">The sequence shown here is derived from an EMBL/GenBank/DDBJ whole genome shotgun (WGS) entry which is preliminary data.</text>
</comment>
<sequence>MLKRAIGHQASDSPSVSPSISPRPPSPSHPPLFRNKILVQPVDSTAECKLTLQVLKSLKQLLHFFSQCLLAERSVVLIAFVFENSQRPQPEQESVDCDVLRFLTFPQRDDGLMDNLTVDYLRPGNMKRGEEVSGTTDVLTLNPKWRINLLWLCVDSPRFLTQVAICLFDTQRRVPLRVNNASRNDGDQKMIIGDVLSGRLTRTEV</sequence>
<reference evidence="2 3" key="1">
    <citation type="submission" date="2019-06" db="EMBL/GenBank/DDBJ databases">
        <title>Draft genomes of female and male turbot (Scophthalmus maximus).</title>
        <authorList>
            <person name="Xu H."/>
            <person name="Xu X.-W."/>
            <person name="Shao C."/>
            <person name="Chen S."/>
        </authorList>
    </citation>
    <scope>NUCLEOTIDE SEQUENCE [LARGE SCALE GENOMIC DNA]</scope>
    <source>
        <strain evidence="2">Ysfricsl-2016a</strain>
        <tissue evidence="2">Blood</tissue>
    </source>
</reference>
<accession>A0A6A4SA35</accession>
<dbReference type="AlphaFoldDB" id="A0A6A4SA35"/>
<feature type="region of interest" description="Disordered" evidence="1">
    <location>
        <begin position="1"/>
        <end position="32"/>
    </location>
</feature>
<feature type="compositionally biased region" description="Pro residues" evidence="1">
    <location>
        <begin position="21"/>
        <end position="30"/>
    </location>
</feature>
<evidence type="ECO:0000256" key="1">
    <source>
        <dbReference type="SAM" id="MobiDB-lite"/>
    </source>
</evidence>
<evidence type="ECO:0000313" key="2">
    <source>
        <dbReference type="EMBL" id="KAF0027961.1"/>
    </source>
</evidence>
<dbReference type="EMBL" id="VEVO01000018">
    <property type="protein sequence ID" value="KAF0027961.1"/>
    <property type="molecule type" value="Genomic_DNA"/>
</dbReference>
<evidence type="ECO:0000313" key="3">
    <source>
        <dbReference type="Proteomes" id="UP000438429"/>
    </source>
</evidence>
<protein>
    <submittedName>
        <fullName evidence="2">Uncharacterized protein</fullName>
    </submittedName>
</protein>
<name>A0A6A4SA35_SCOMX</name>
<gene>
    <name evidence="2" type="ORF">F2P81_020702</name>
</gene>
<feature type="compositionally biased region" description="Low complexity" evidence="1">
    <location>
        <begin position="11"/>
        <end position="20"/>
    </location>
</feature>
<organism evidence="2 3">
    <name type="scientific">Scophthalmus maximus</name>
    <name type="common">Turbot</name>
    <name type="synonym">Psetta maxima</name>
    <dbReference type="NCBI Taxonomy" id="52904"/>
    <lineage>
        <taxon>Eukaryota</taxon>
        <taxon>Metazoa</taxon>
        <taxon>Chordata</taxon>
        <taxon>Craniata</taxon>
        <taxon>Vertebrata</taxon>
        <taxon>Euteleostomi</taxon>
        <taxon>Actinopterygii</taxon>
        <taxon>Neopterygii</taxon>
        <taxon>Teleostei</taxon>
        <taxon>Neoteleostei</taxon>
        <taxon>Acanthomorphata</taxon>
        <taxon>Carangaria</taxon>
        <taxon>Pleuronectiformes</taxon>
        <taxon>Pleuronectoidei</taxon>
        <taxon>Scophthalmidae</taxon>
        <taxon>Scophthalmus</taxon>
    </lineage>
</organism>
<proteinExistence type="predicted"/>